<protein>
    <submittedName>
        <fullName evidence="2">Predicted protein</fullName>
    </submittedName>
</protein>
<accession>C1N6G4</accession>
<evidence type="ECO:0000313" key="3">
    <source>
        <dbReference type="Proteomes" id="UP000001876"/>
    </source>
</evidence>
<dbReference type="Proteomes" id="UP000001876">
    <property type="component" value="Unassembled WGS sequence"/>
</dbReference>
<dbReference type="RefSeq" id="XP_003063528.1">
    <property type="nucleotide sequence ID" value="XM_003063482.1"/>
</dbReference>
<feature type="compositionally biased region" description="Basic and acidic residues" evidence="1">
    <location>
        <begin position="36"/>
        <end position="81"/>
    </location>
</feature>
<dbReference type="EMBL" id="GG663748">
    <property type="protein sequence ID" value="EEH52664.1"/>
    <property type="molecule type" value="Genomic_DNA"/>
</dbReference>
<name>C1N6G4_MICPC</name>
<evidence type="ECO:0000256" key="1">
    <source>
        <dbReference type="SAM" id="MobiDB-lite"/>
    </source>
</evidence>
<dbReference type="GeneID" id="9688774"/>
<gene>
    <name evidence="2" type="ORF">MICPUCDRAFT_53276</name>
</gene>
<dbReference type="KEGG" id="mpp:MICPUCDRAFT_53276"/>
<feature type="compositionally biased region" description="Gly residues" evidence="1">
    <location>
        <begin position="89"/>
        <end position="109"/>
    </location>
</feature>
<proteinExistence type="predicted"/>
<dbReference type="OrthoDB" id="191769at2759"/>
<organism evidence="3">
    <name type="scientific">Micromonas pusilla (strain CCMP1545)</name>
    <name type="common">Picoplanktonic green alga</name>
    <dbReference type="NCBI Taxonomy" id="564608"/>
    <lineage>
        <taxon>Eukaryota</taxon>
        <taxon>Viridiplantae</taxon>
        <taxon>Chlorophyta</taxon>
        <taxon>Mamiellophyceae</taxon>
        <taxon>Mamiellales</taxon>
        <taxon>Mamiellaceae</taxon>
        <taxon>Micromonas</taxon>
    </lineage>
</organism>
<sequence>MEDADLCERMHQAGRHINAQEGLTRKEVGKTPAGARRVERRLTSDGKWRVRTAAELRAAEKEEAKRAKERERERERARERGAAGAKAVGDGGGGGGMGKQSGGGGGGGASEPSDETKPKPPALPKLPAGLLPGWGGGGNGGEDEQKQKPPQLNRFQKTEVRPYGARRGKVVLVNRVATTSARRVELLGNFRRVLCARVYCISPTARFQHAFDRVGGATFVHVVIGMSWYLGATPDELVALYKRHYPNVRCVLYKSFSPIARFQHLIASPFN</sequence>
<feature type="region of interest" description="Disordered" evidence="1">
    <location>
        <begin position="13"/>
        <end position="160"/>
    </location>
</feature>
<keyword evidence="3" id="KW-1185">Reference proteome</keyword>
<evidence type="ECO:0000313" key="2">
    <source>
        <dbReference type="EMBL" id="EEH52664.1"/>
    </source>
</evidence>
<reference evidence="2 3" key="1">
    <citation type="journal article" date="2009" name="Science">
        <title>Green evolution and dynamic adaptations revealed by genomes of the marine picoeukaryotes Micromonas.</title>
        <authorList>
            <person name="Worden A.Z."/>
            <person name="Lee J.H."/>
            <person name="Mock T."/>
            <person name="Rouze P."/>
            <person name="Simmons M.P."/>
            <person name="Aerts A.L."/>
            <person name="Allen A.E."/>
            <person name="Cuvelier M.L."/>
            <person name="Derelle E."/>
            <person name="Everett M.V."/>
            <person name="Foulon E."/>
            <person name="Grimwood J."/>
            <person name="Gundlach H."/>
            <person name="Henrissat B."/>
            <person name="Napoli C."/>
            <person name="McDonald S.M."/>
            <person name="Parker M.S."/>
            <person name="Rombauts S."/>
            <person name="Salamov A."/>
            <person name="Von Dassow P."/>
            <person name="Badger J.H."/>
            <person name="Coutinho P.M."/>
            <person name="Demir E."/>
            <person name="Dubchak I."/>
            <person name="Gentemann C."/>
            <person name="Eikrem W."/>
            <person name="Gready J.E."/>
            <person name="John U."/>
            <person name="Lanier W."/>
            <person name="Lindquist E.A."/>
            <person name="Lucas S."/>
            <person name="Mayer K.F."/>
            <person name="Moreau H."/>
            <person name="Not F."/>
            <person name="Otillar R."/>
            <person name="Panaud O."/>
            <person name="Pangilinan J."/>
            <person name="Paulsen I."/>
            <person name="Piegu B."/>
            <person name="Poliakov A."/>
            <person name="Robbens S."/>
            <person name="Schmutz J."/>
            <person name="Toulza E."/>
            <person name="Wyss T."/>
            <person name="Zelensky A."/>
            <person name="Zhou K."/>
            <person name="Armbrust E.V."/>
            <person name="Bhattacharya D."/>
            <person name="Goodenough U.W."/>
            <person name="Van de Peer Y."/>
            <person name="Grigoriev I.V."/>
        </authorList>
    </citation>
    <scope>NUCLEOTIDE SEQUENCE [LARGE SCALE GENOMIC DNA]</scope>
    <source>
        <strain evidence="2 3">CCMP1545</strain>
    </source>
</reference>
<dbReference type="AlphaFoldDB" id="C1N6G4"/>